<proteinExistence type="predicted"/>
<protein>
    <recommendedName>
        <fullName evidence="1">Myb/SANT-like domain-containing protein</fullName>
    </recommendedName>
</protein>
<accession>A0AAW2VX56</accession>
<dbReference type="EMBL" id="JACGWN010000009">
    <property type="protein sequence ID" value="KAL0434095.1"/>
    <property type="molecule type" value="Genomic_DNA"/>
</dbReference>
<name>A0AAW2VX56_9LAMI</name>
<dbReference type="AlphaFoldDB" id="A0AAW2VX56"/>
<comment type="caution">
    <text evidence="2">The sequence shown here is derived from an EMBL/GenBank/DDBJ whole genome shotgun (WGS) entry which is preliminary data.</text>
</comment>
<sequence length="173" mass="20121">MPTDWPILQPSVGIGDQKANWFGGFRNYSSDLYSSNIAPTKHVARTVSFKKRVRPLLVVYHRGIFYAKDWTKEQDVAFVNMLAWQAELGFKQTNPNCPNRVSLNYACSAIDVYAETSYPREFYLNRLDVLRRCFNTFRRILDEPGFTWNEGVVEKFDSGEILCWMFEGCDSFN</sequence>
<evidence type="ECO:0000259" key="1">
    <source>
        <dbReference type="Pfam" id="PF12776"/>
    </source>
</evidence>
<dbReference type="Pfam" id="PF12776">
    <property type="entry name" value="Myb_DNA-bind_3"/>
    <property type="match status" value="1"/>
</dbReference>
<dbReference type="InterPro" id="IPR024752">
    <property type="entry name" value="Myb/SANT-like_dom"/>
</dbReference>
<reference evidence="2" key="1">
    <citation type="submission" date="2020-06" db="EMBL/GenBank/DDBJ databases">
        <authorList>
            <person name="Li T."/>
            <person name="Hu X."/>
            <person name="Zhang T."/>
            <person name="Song X."/>
            <person name="Zhang H."/>
            <person name="Dai N."/>
            <person name="Sheng W."/>
            <person name="Hou X."/>
            <person name="Wei L."/>
        </authorList>
    </citation>
    <scope>NUCLEOTIDE SEQUENCE</scope>
    <source>
        <strain evidence="2">KEN1</strain>
        <tissue evidence="2">Leaf</tissue>
    </source>
</reference>
<gene>
    <name evidence="2" type="ORF">Slati_2743800</name>
</gene>
<feature type="domain" description="Myb/SANT-like" evidence="1">
    <location>
        <begin position="70"/>
        <end position="150"/>
    </location>
</feature>
<evidence type="ECO:0000313" key="2">
    <source>
        <dbReference type="EMBL" id="KAL0434095.1"/>
    </source>
</evidence>
<reference evidence="2" key="2">
    <citation type="journal article" date="2024" name="Plant">
        <title>Genomic evolution and insights into agronomic trait innovations of Sesamum species.</title>
        <authorList>
            <person name="Miao H."/>
            <person name="Wang L."/>
            <person name="Qu L."/>
            <person name="Liu H."/>
            <person name="Sun Y."/>
            <person name="Le M."/>
            <person name="Wang Q."/>
            <person name="Wei S."/>
            <person name="Zheng Y."/>
            <person name="Lin W."/>
            <person name="Duan Y."/>
            <person name="Cao H."/>
            <person name="Xiong S."/>
            <person name="Wang X."/>
            <person name="Wei L."/>
            <person name="Li C."/>
            <person name="Ma Q."/>
            <person name="Ju M."/>
            <person name="Zhao R."/>
            <person name="Li G."/>
            <person name="Mu C."/>
            <person name="Tian Q."/>
            <person name="Mei H."/>
            <person name="Zhang T."/>
            <person name="Gao T."/>
            <person name="Zhang H."/>
        </authorList>
    </citation>
    <scope>NUCLEOTIDE SEQUENCE</scope>
    <source>
        <strain evidence="2">KEN1</strain>
    </source>
</reference>
<organism evidence="2">
    <name type="scientific">Sesamum latifolium</name>
    <dbReference type="NCBI Taxonomy" id="2727402"/>
    <lineage>
        <taxon>Eukaryota</taxon>
        <taxon>Viridiplantae</taxon>
        <taxon>Streptophyta</taxon>
        <taxon>Embryophyta</taxon>
        <taxon>Tracheophyta</taxon>
        <taxon>Spermatophyta</taxon>
        <taxon>Magnoliopsida</taxon>
        <taxon>eudicotyledons</taxon>
        <taxon>Gunneridae</taxon>
        <taxon>Pentapetalae</taxon>
        <taxon>asterids</taxon>
        <taxon>lamiids</taxon>
        <taxon>Lamiales</taxon>
        <taxon>Pedaliaceae</taxon>
        <taxon>Sesamum</taxon>
    </lineage>
</organism>